<dbReference type="EMBL" id="KN817522">
    <property type="protein sequence ID" value="KJA28008.1"/>
    <property type="molecule type" value="Genomic_DNA"/>
</dbReference>
<dbReference type="InterPro" id="IPR049163">
    <property type="entry name" value="Pif1-like_2B_dom"/>
</dbReference>
<feature type="domain" description="DNA helicase Pif1-like 2B" evidence="1">
    <location>
        <begin position="75"/>
        <end position="115"/>
    </location>
</feature>
<protein>
    <recommendedName>
        <fullName evidence="1">DNA helicase Pif1-like 2B domain-containing protein</fullName>
    </recommendedName>
</protein>
<evidence type="ECO:0000259" key="1">
    <source>
        <dbReference type="Pfam" id="PF21530"/>
    </source>
</evidence>
<evidence type="ECO:0000313" key="3">
    <source>
        <dbReference type="Proteomes" id="UP000054270"/>
    </source>
</evidence>
<proteinExistence type="predicted"/>
<dbReference type="Pfam" id="PF21530">
    <property type="entry name" value="Pif1_2B_dom"/>
    <property type="match status" value="1"/>
</dbReference>
<dbReference type="STRING" id="945553.A0A0D2MVJ7"/>
<dbReference type="Proteomes" id="UP000054270">
    <property type="component" value="Unassembled WGS sequence"/>
</dbReference>
<keyword evidence="3" id="KW-1185">Reference proteome</keyword>
<organism evidence="2 3">
    <name type="scientific">Hypholoma sublateritium (strain FD-334 SS-4)</name>
    <dbReference type="NCBI Taxonomy" id="945553"/>
    <lineage>
        <taxon>Eukaryota</taxon>
        <taxon>Fungi</taxon>
        <taxon>Dikarya</taxon>
        <taxon>Basidiomycota</taxon>
        <taxon>Agaricomycotina</taxon>
        <taxon>Agaricomycetes</taxon>
        <taxon>Agaricomycetidae</taxon>
        <taxon>Agaricales</taxon>
        <taxon>Agaricineae</taxon>
        <taxon>Strophariaceae</taxon>
        <taxon>Hypholoma</taxon>
    </lineage>
</organism>
<evidence type="ECO:0000313" key="2">
    <source>
        <dbReference type="EMBL" id="KJA28008.1"/>
    </source>
</evidence>
<dbReference type="AlphaFoldDB" id="A0A0D2MVJ7"/>
<accession>A0A0D2MVJ7</accession>
<sequence length="222" mass="24219">MLNDMRFGILSKQSIATFRKLARTIEYDDGIGPTELYPRREDVDKANEARLRRLATDSNRYTAKDHGATNDTQKRLLDNLMAPAILDLRVDAQVMLIKNHDETLVNGSLGRVLRFVDPAIYSTAHDKDATAGESGVLGASIVTTGVGSAGRKTASAVAAAVVSKPYPVVEFILPRGGKRRVLVMPEVWKVDELNGKSETSRSQVRAALHSQALQAYSTTSSH</sequence>
<gene>
    <name evidence="2" type="ORF">HYPSUDRAFT_793874</name>
</gene>
<name>A0A0D2MVJ7_HYPSF</name>
<reference evidence="3" key="1">
    <citation type="submission" date="2014-04" db="EMBL/GenBank/DDBJ databases">
        <title>Evolutionary Origins and Diversification of the Mycorrhizal Mutualists.</title>
        <authorList>
            <consortium name="DOE Joint Genome Institute"/>
            <consortium name="Mycorrhizal Genomics Consortium"/>
            <person name="Kohler A."/>
            <person name="Kuo A."/>
            <person name="Nagy L.G."/>
            <person name="Floudas D."/>
            <person name="Copeland A."/>
            <person name="Barry K.W."/>
            <person name="Cichocki N."/>
            <person name="Veneault-Fourrey C."/>
            <person name="LaButti K."/>
            <person name="Lindquist E.A."/>
            <person name="Lipzen A."/>
            <person name="Lundell T."/>
            <person name="Morin E."/>
            <person name="Murat C."/>
            <person name="Riley R."/>
            <person name="Ohm R."/>
            <person name="Sun H."/>
            <person name="Tunlid A."/>
            <person name="Henrissat B."/>
            <person name="Grigoriev I.V."/>
            <person name="Hibbett D.S."/>
            <person name="Martin F."/>
        </authorList>
    </citation>
    <scope>NUCLEOTIDE SEQUENCE [LARGE SCALE GENOMIC DNA]</scope>
    <source>
        <strain evidence="3">FD-334 SS-4</strain>
    </source>
</reference>
<dbReference type="OrthoDB" id="432234at2759"/>
<dbReference type="OMA" id="CWARCID"/>